<organism evidence="1 2">
    <name type="scientific">Blumeria graminis f. sp. triticale</name>
    <dbReference type="NCBI Taxonomy" id="1689686"/>
    <lineage>
        <taxon>Eukaryota</taxon>
        <taxon>Fungi</taxon>
        <taxon>Dikarya</taxon>
        <taxon>Ascomycota</taxon>
        <taxon>Pezizomycotina</taxon>
        <taxon>Leotiomycetes</taxon>
        <taxon>Erysiphales</taxon>
        <taxon>Erysiphaceae</taxon>
        <taxon>Blumeria</taxon>
    </lineage>
</organism>
<dbReference type="AlphaFoldDB" id="A0A9W4D8B5"/>
<dbReference type="Proteomes" id="UP000683417">
    <property type="component" value="Unassembled WGS sequence"/>
</dbReference>
<evidence type="ECO:0000313" key="2">
    <source>
        <dbReference type="Proteomes" id="UP000683417"/>
    </source>
</evidence>
<protein>
    <submittedName>
        <fullName evidence="1">BgTH12-07019</fullName>
    </submittedName>
</protein>
<accession>A0A9W4D8B5</accession>
<reference evidence="1" key="1">
    <citation type="submission" date="2020-10" db="EMBL/GenBank/DDBJ databases">
        <authorList>
            <person name="Muller C M."/>
        </authorList>
    </citation>
    <scope>NUCLEOTIDE SEQUENCE</scope>
    <source>
        <strain evidence="1">THUN-12</strain>
    </source>
</reference>
<comment type="caution">
    <text evidence="1">The sequence shown here is derived from an EMBL/GenBank/DDBJ whole genome shotgun (WGS) entry which is preliminary data.</text>
</comment>
<dbReference type="EMBL" id="CAJHIT010000010">
    <property type="protein sequence ID" value="CAD6506088.1"/>
    <property type="molecule type" value="Genomic_DNA"/>
</dbReference>
<name>A0A9W4D8B5_BLUGR</name>
<proteinExistence type="predicted"/>
<sequence length="83" mass="9627">MELSWLETSASVHYQGVKLFNRIDRKRLGPAFTSYFRYFKRFNQLLLGILNQKPPTTINPELQMAQTSFQSATKTSLLNQFPA</sequence>
<evidence type="ECO:0000313" key="1">
    <source>
        <dbReference type="EMBL" id="CAD6506088.1"/>
    </source>
</evidence>
<gene>
    <name evidence="1" type="ORF">BGTH12_LOCUS7446</name>
</gene>